<reference evidence="1 2" key="1">
    <citation type="journal article" date="2014" name="PLoS Genet.">
        <title>Phylogenetically driven sequencing of extremely halophilic archaea reveals strategies for static and dynamic osmo-response.</title>
        <authorList>
            <person name="Becker E.A."/>
            <person name="Seitzer P.M."/>
            <person name="Tritt A."/>
            <person name="Larsen D."/>
            <person name="Krusor M."/>
            <person name="Yao A.I."/>
            <person name="Wu D."/>
            <person name="Madern D."/>
            <person name="Eisen J.A."/>
            <person name="Darling A.E."/>
            <person name="Facciotti M.T."/>
        </authorList>
    </citation>
    <scope>NUCLEOTIDE SEQUENCE [LARGE SCALE GENOMIC DNA]</scope>
    <source>
        <strain evidence="1 2">JCM 14663</strain>
    </source>
</reference>
<keyword evidence="2" id="KW-1185">Reference proteome</keyword>
<protein>
    <submittedName>
        <fullName evidence="1">IS240-type transposase (ISH103)</fullName>
    </submittedName>
</protein>
<dbReference type="AlphaFoldDB" id="L9ZDD8"/>
<dbReference type="PANTHER" id="PTHR39967">
    <property type="match status" value="1"/>
</dbReference>
<evidence type="ECO:0000313" key="2">
    <source>
        <dbReference type="Proteomes" id="UP000011592"/>
    </source>
</evidence>
<evidence type="ECO:0000313" key="1">
    <source>
        <dbReference type="EMBL" id="ELY83193.1"/>
    </source>
</evidence>
<gene>
    <name evidence="1" type="ORF">C486_02473</name>
</gene>
<comment type="caution">
    <text evidence="1">The sequence shown here is derived from an EMBL/GenBank/DDBJ whole genome shotgun (WGS) entry which is preliminary data.</text>
</comment>
<dbReference type="PANTHER" id="PTHR39967:SF1">
    <property type="entry name" value="ISH14-TYPE TRANSPOSASE HSIRS44"/>
    <property type="match status" value="1"/>
</dbReference>
<organism evidence="1 2">
    <name type="scientific">Natrinema gari JCM 14663</name>
    <dbReference type="NCBI Taxonomy" id="1230459"/>
    <lineage>
        <taxon>Archaea</taxon>
        <taxon>Methanobacteriati</taxon>
        <taxon>Methanobacteriota</taxon>
        <taxon>Stenosarchaea group</taxon>
        <taxon>Halobacteria</taxon>
        <taxon>Halobacteriales</taxon>
        <taxon>Natrialbaceae</taxon>
        <taxon>Natrinema</taxon>
    </lineage>
</organism>
<proteinExistence type="predicted"/>
<dbReference type="Proteomes" id="UP000011592">
    <property type="component" value="Unassembled WGS sequence"/>
</dbReference>
<name>L9ZDD8_9EURY</name>
<sequence length="99" mass="11491">MRPIRTWSVLRTAKPSRVAVDEIAVTINGDRSWLYTAIDLETTLIFDVALFSRHGTNRLLRFFMDLPRTTISPTSVSRRWCWLADCPLSVRLEQLPRLC</sequence>
<accession>L9ZDD8</accession>
<dbReference type="EMBL" id="AOIJ01000032">
    <property type="protein sequence ID" value="ELY83193.1"/>
    <property type="molecule type" value="Genomic_DNA"/>
</dbReference>